<comment type="similarity">
    <text evidence="2">Belongs to the OmpP1/FadL family.</text>
</comment>
<dbReference type="EMBL" id="FXTH01000002">
    <property type="protein sequence ID" value="SMO43406.1"/>
    <property type="molecule type" value="Genomic_DNA"/>
</dbReference>
<name>A0A521B8J5_9BACT</name>
<accession>A0A521B8J5</accession>
<dbReference type="Gene3D" id="2.40.160.60">
    <property type="entry name" value="Outer membrane protein transport protein (OMPP1/FadL/TodX)"/>
    <property type="match status" value="1"/>
</dbReference>
<dbReference type="GO" id="GO:0015483">
    <property type="term" value="F:long-chain fatty acid transporting porin activity"/>
    <property type="evidence" value="ECO:0007669"/>
    <property type="project" value="TreeGrafter"/>
</dbReference>
<keyword evidence="5 8" id="KW-0732">Signal</keyword>
<keyword evidence="6" id="KW-0472">Membrane</keyword>
<keyword evidence="10" id="KW-1185">Reference proteome</keyword>
<evidence type="ECO:0000256" key="8">
    <source>
        <dbReference type="SAM" id="SignalP"/>
    </source>
</evidence>
<keyword evidence="3" id="KW-1134">Transmembrane beta strand</keyword>
<gene>
    <name evidence="9" type="ORF">SAMN06265218_102296</name>
</gene>
<dbReference type="PANTHER" id="PTHR35093:SF8">
    <property type="entry name" value="OUTER MEMBRANE PROTEIN NMB0088-RELATED"/>
    <property type="match status" value="1"/>
</dbReference>
<dbReference type="InterPro" id="IPR005017">
    <property type="entry name" value="OMPP1/FadL/TodX"/>
</dbReference>
<sequence length="492" mass="54713">MDTKRMSRNIGSVLILFALLGSLSTVQAQTTDDVLRYSLEFPSYDAVSVVMPGIARHTGFGAYQDNPAAMALAEQGYLSFDLSTRYVNESGSYRGNTVDFSDSQLGIGNLGFVYTFPTARGSLVMGGGYSQSSNFNRALSVNVRNNKSTLTDFYNSSFVSDDLYFAAYDAFAIYDPDPNDDSYDNTTSVFRANGYRGIHQHMELIEKGQLGEYSAFIASEVMENIYLGATIGYTSGSYTYERDFLESDRNNDYSNRVLNTDIDDILSLDTIDATIEAFNAQLGVVYRYSDQWNFGASYEFPSRLQIDEEFNTVISTTFDNGDLEEHDAPGSFSYDIIRPSRLKAGFTYATEEGLTVSALAEGVFYSNAEYDEEGLSDYEADVNNSISSNFSDVMNLRGGLEYELNEQFTPRIGYAYFASPTEGFDRSRQVLSGGFSARFSRGMSFNLGLQYSLWDDENSLYEYEAADGSIVGEYAREDVSRLNVMAGFKVAL</sequence>
<evidence type="ECO:0000256" key="3">
    <source>
        <dbReference type="ARBA" id="ARBA00022452"/>
    </source>
</evidence>
<dbReference type="RefSeq" id="WP_142713171.1">
    <property type="nucleotide sequence ID" value="NZ_FXTH01000002.1"/>
</dbReference>
<evidence type="ECO:0000256" key="1">
    <source>
        <dbReference type="ARBA" id="ARBA00004571"/>
    </source>
</evidence>
<dbReference type="OrthoDB" id="1522334at2"/>
<keyword evidence="7" id="KW-0998">Cell outer membrane</keyword>
<evidence type="ECO:0000256" key="4">
    <source>
        <dbReference type="ARBA" id="ARBA00022692"/>
    </source>
</evidence>
<dbReference type="Proteomes" id="UP000317593">
    <property type="component" value="Unassembled WGS sequence"/>
</dbReference>
<dbReference type="AlphaFoldDB" id="A0A521B8J5"/>
<evidence type="ECO:0000256" key="7">
    <source>
        <dbReference type="ARBA" id="ARBA00023237"/>
    </source>
</evidence>
<evidence type="ECO:0000313" key="9">
    <source>
        <dbReference type="EMBL" id="SMO43406.1"/>
    </source>
</evidence>
<protein>
    <submittedName>
        <fullName evidence="9">Outer membrane protein transport protein (OMPP1/FadL/TodX)</fullName>
    </submittedName>
</protein>
<organism evidence="9 10">
    <name type="scientific">Fodinibius sediminis</name>
    <dbReference type="NCBI Taxonomy" id="1214077"/>
    <lineage>
        <taxon>Bacteria</taxon>
        <taxon>Pseudomonadati</taxon>
        <taxon>Balneolota</taxon>
        <taxon>Balneolia</taxon>
        <taxon>Balneolales</taxon>
        <taxon>Balneolaceae</taxon>
        <taxon>Fodinibius</taxon>
    </lineage>
</organism>
<feature type="signal peptide" evidence="8">
    <location>
        <begin position="1"/>
        <end position="28"/>
    </location>
</feature>
<dbReference type="SUPFAM" id="SSF56935">
    <property type="entry name" value="Porins"/>
    <property type="match status" value="1"/>
</dbReference>
<dbReference type="PANTHER" id="PTHR35093">
    <property type="entry name" value="OUTER MEMBRANE PROTEIN NMB0088-RELATED"/>
    <property type="match status" value="1"/>
</dbReference>
<reference evidence="9 10" key="1">
    <citation type="submission" date="2017-05" db="EMBL/GenBank/DDBJ databases">
        <authorList>
            <person name="Varghese N."/>
            <person name="Submissions S."/>
        </authorList>
    </citation>
    <scope>NUCLEOTIDE SEQUENCE [LARGE SCALE GENOMIC DNA]</scope>
    <source>
        <strain evidence="9 10">DSM 21194</strain>
    </source>
</reference>
<evidence type="ECO:0000313" key="10">
    <source>
        <dbReference type="Proteomes" id="UP000317593"/>
    </source>
</evidence>
<dbReference type="GO" id="GO:0009279">
    <property type="term" value="C:cell outer membrane"/>
    <property type="evidence" value="ECO:0007669"/>
    <property type="project" value="UniProtKB-SubCell"/>
</dbReference>
<proteinExistence type="inferred from homology"/>
<feature type="chain" id="PRO_5022018257" evidence="8">
    <location>
        <begin position="29"/>
        <end position="492"/>
    </location>
</feature>
<comment type="subcellular location">
    <subcellularLocation>
        <location evidence="1">Cell outer membrane</location>
        <topology evidence="1">Multi-pass membrane protein</topology>
    </subcellularLocation>
</comment>
<evidence type="ECO:0000256" key="6">
    <source>
        <dbReference type="ARBA" id="ARBA00023136"/>
    </source>
</evidence>
<evidence type="ECO:0000256" key="5">
    <source>
        <dbReference type="ARBA" id="ARBA00022729"/>
    </source>
</evidence>
<evidence type="ECO:0000256" key="2">
    <source>
        <dbReference type="ARBA" id="ARBA00008163"/>
    </source>
</evidence>
<keyword evidence="4" id="KW-0812">Transmembrane</keyword>